<accession>A0AAD9QMU1</accession>
<evidence type="ECO:0000256" key="2">
    <source>
        <dbReference type="SAM" id="Phobius"/>
    </source>
</evidence>
<organism evidence="3 4">
    <name type="scientific">Acropora cervicornis</name>
    <name type="common">Staghorn coral</name>
    <dbReference type="NCBI Taxonomy" id="6130"/>
    <lineage>
        <taxon>Eukaryota</taxon>
        <taxon>Metazoa</taxon>
        <taxon>Cnidaria</taxon>
        <taxon>Anthozoa</taxon>
        <taxon>Hexacorallia</taxon>
        <taxon>Scleractinia</taxon>
        <taxon>Astrocoeniina</taxon>
        <taxon>Acroporidae</taxon>
        <taxon>Acropora</taxon>
    </lineage>
</organism>
<evidence type="ECO:0000313" key="4">
    <source>
        <dbReference type="Proteomes" id="UP001249851"/>
    </source>
</evidence>
<proteinExistence type="predicted"/>
<dbReference type="AlphaFoldDB" id="A0AAD9QMU1"/>
<gene>
    <name evidence="3" type="ORF">P5673_012846</name>
</gene>
<evidence type="ECO:0000256" key="1">
    <source>
        <dbReference type="SAM" id="MobiDB-lite"/>
    </source>
</evidence>
<dbReference type="Proteomes" id="UP001249851">
    <property type="component" value="Unassembled WGS sequence"/>
</dbReference>
<feature type="compositionally biased region" description="Basic and acidic residues" evidence="1">
    <location>
        <begin position="30"/>
        <end position="42"/>
    </location>
</feature>
<evidence type="ECO:0000313" key="3">
    <source>
        <dbReference type="EMBL" id="KAK2563841.1"/>
    </source>
</evidence>
<protein>
    <submittedName>
        <fullName evidence="3">Uncharacterized protein</fullName>
    </submittedName>
</protein>
<dbReference type="EMBL" id="JARQWQ010000024">
    <property type="protein sequence ID" value="KAK2563841.1"/>
    <property type="molecule type" value="Genomic_DNA"/>
</dbReference>
<feature type="region of interest" description="Disordered" evidence="1">
    <location>
        <begin position="1"/>
        <end position="50"/>
    </location>
</feature>
<comment type="caution">
    <text evidence="3">The sequence shown here is derived from an EMBL/GenBank/DDBJ whole genome shotgun (WGS) entry which is preliminary data.</text>
</comment>
<reference evidence="3" key="1">
    <citation type="journal article" date="2023" name="G3 (Bethesda)">
        <title>Whole genome assembly and annotation of the endangered Caribbean coral Acropora cervicornis.</title>
        <authorList>
            <person name="Selwyn J.D."/>
            <person name="Vollmer S.V."/>
        </authorList>
    </citation>
    <scope>NUCLEOTIDE SEQUENCE</scope>
    <source>
        <strain evidence="3">K2</strain>
    </source>
</reference>
<keyword evidence="4" id="KW-1185">Reference proteome</keyword>
<sequence>MYEKTQRASFGGVQKEEPSAQMGPQTQREQPNRKGLDSEPYKNTRQTKRKTKMEGLKVLIAVVFITTSSSLTASAPIAGAVSTAEVLFNHAIAEEVKSAIEEMKKLHQLINSSVSIRNSPHMIPNFNNQSCASTKTLKDNLAIAYMTLSDFKSPLYLAFSYEKKQGPKHVKLATLIWHTSYNVNASIGVLEGLMKKRDLPVPSAQSSMSEAELDQYCRKHLVNHNLMSHVITDDVVKIYRNYVVLWKLKYVLPELSHCVSLIGIDAESQGD</sequence>
<feature type="transmembrane region" description="Helical" evidence="2">
    <location>
        <begin position="58"/>
        <end position="81"/>
    </location>
</feature>
<keyword evidence="2" id="KW-1133">Transmembrane helix</keyword>
<reference evidence="3" key="2">
    <citation type="journal article" date="2023" name="Science">
        <title>Genomic signatures of disease resistance in endangered staghorn corals.</title>
        <authorList>
            <person name="Vollmer S.V."/>
            <person name="Selwyn J.D."/>
            <person name="Despard B.A."/>
            <person name="Roesel C.L."/>
        </authorList>
    </citation>
    <scope>NUCLEOTIDE SEQUENCE</scope>
    <source>
        <strain evidence="3">K2</strain>
    </source>
</reference>
<name>A0AAD9QMU1_ACRCE</name>
<keyword evidence="2" id="KW-0812">Transmembrane</keyword>
<keyword evidence="2" id="KW-0472">Membrane</keyword>